<feature type="chain" id="PRO_5008146698" evidence="1">
    <location>
        <begin position="26"/>
        <end position="72"/>
    </location>
</feature>
<feature type="signal peptide" evidence="1">
    <location>
        <begin position="1"/>
        <end position="25"/>
    </location>
</feature>
<proteinExistence type="predicted"/>
<reference evidence="3" key="2">
    <citation type="submission" date="2016-06" db="UniProtKB">
        <authorList>
            <consortium name="WormBaseParasite"/>
        </authorList>
    </citation>
    <scope>IDENTIFICATION</scope>
</reference>
<organism evidence="2 3">
    <name type="scientific">Globodera pallida</name>
    <name type="common">Potato cyst nematode worm</name>
    <name type="synonym">Heterodera pallida</name>
    <dbReference type="NCBI Taxonomy" id="36090"/>
    <lineage>
        <taxon>Eukaryota</taxon>
        <taxon>Metazoa</taxon>
        <taxon>Ecdysozoa</taxon>
        <taxon>Nematoda</taxon>
        <taxon>Chromadorea</taxon>
        <taxon>Rhabditida</taxon>
        <taxon>Tylenchina</taxon>
        <taxon>Tylenchomorpha</taxon>
        <taxon>Tylenchoidea</taxon>
        <taxon>Heteroderidae</taxon>
        <taxon>Heteroderinae</taxon>
        <taxon>Globodera</taxon>
    </lineage>
</organism>
<protein>
    <submittedName>
        <fullName evidence="3">Transmembrane protein</fullName>
    </submittedName>
</protein>
<reference evidence="2" key="1">
    <citation type="submission" date="2014-05" db="EMBL/GenBank/DDBJ databases">
        <title>The genome and life-stage specific transcriptomes of Globodera pallida elucidate key aspects of plant parasitism by a cyst nematode.</title>
        <authorList>
            <person name="Cotton J.A."/>
            <person name="Lilley C.J."/>
            <person name="Jones L.M."/>
            <person name="Kikuchi T."/>
            <person name="Reid A.J."/>
            <person name="Thorpe P."/>
            <person name="Tsai I.J."/>
            <person name="Beasley H."/>
            <person name="Blok V."/>
            <person name="Cock P.J.A."/>
            <person name="Van den Akker S.E."/>
            <person name="Holroyd N."/>
            <person name="Hunt M."/>
            <person name="Mantelin S."/>
            <person name="Naghra H."/>
            <person name="Pain A."/>
            <person name="Palomares-Rius J.E."/>
            <person name="Zarowiecki M."/>
            <person name="Berriman M."/>
            <person name="Jones J.T."/>
            <person name="Urwin P.E."/>
        </authorList>
    </citation>
    <scope>NUCLEOTIDE SEQUENCE [LARGE SCALE GENOMIC DNA]</scope>
    <source>
        <strain evidence="2">Lindley</strain>
    </source>
</reference>
<dbReference type="AlphaFoldDB" id="A0A183BW47"/>
<keyword evidence="1" id="KW-0732">Signal</keyword>
<evidence type="ECO:0000256" key="1">
    <source>
        <dbReference type="SAM" id="SignalP"/>
    </source>
</evidence>
<evidence type="ECO:0000313" key="3">
    <source>
        <dbReference type="WBParaSite" id="GPLIN_000483600"/>
    </source>
</evidence>
<dbReference type="WBParaSite" id="GPLIN_000483600">
    <property type="protein sequence ID" value="GPLIN_000483600"/>
    <property type="gene ID" value="GPLIN_000483600"/>
</dbReference>
<accession>A0A183BW47</accession>
<name>A0A183BW47_GLOPA</name>
<sequence length="72" mass="7887">MNSSHFFLIVLALLLTSLCNNVTLARSLPKDKLNNPESTTYKRKWHGGTPDGICHTSVASFYGVVMLGSSFV</sequence>
<evidence type="ECO:0000313" key="2">
    <source>
        <dbReference type="Proteomes" id="UP000050741"/>
    </source>
</evidence>
<keyword evidence="2" id="KW-1185">Reference proteome</keyword>
<dbReference type="Proteomes" id="UP000050741">
    <property type="component" value="Unassembled WGS sequence"/>
</dbReference>